<reference evidence="7" key="1">
    <citation type="journal article" date="2023" name="Microbiol Resour">
        <title>Genome Sequences of Rhodoplanes serenus and Two Thermotolerant Strains, Rhodoplanes tepidamans and 'Rhodoplanes cryptolactis,' Further Refine the Genus.</title>
        <authorList>
            <person name="Rayyan A.A."/>
            <person name="Kyndt J.A."/>
        </authorList>
    </citation>
    <scope>NUCLEOTIDE SEQUENCE</scope>
    <source>
        <strain evidence="7">DSM 9987</strain>
    </source>
</reference>
<evidence type="ECO:0000313" key="7">
    <source>
        <dbReference type="EMBL" id="MDC7789635.1"/>
    </source>
</evidence>
<dbReference type="PROSITE" id="PS00671">
    <property type="entry name" value="D_2_HYDROXYACID_DH_3"/>
    <property type="match status" value="1"/>
</dbReference>
<dbReference type="EMBL" id="JAQQLI010000082">
    <property type="protein sequence ID" value="MDC7789635.1"/>
    <property type="molecule type" value="Genomic_DNA"/>
</dbReference>
<evidence type="ECO:0000256" key="3">
    <source>
        <dbReference type="ARBA" id="ARBA00023027"/>
    </source>
</evidence>
<dbReference type="InterPro" id="IPR006139">
    <property type="entry name" value="D-isomer_2_OHA_DH_cat_dom"/>
</dbReference>
<evidence type="ECO:0000259" key="6">
    <source>
        <dbReference type="Pfam" id="PF02826"/>
    </source>
</evidence>
<dbReference type="RefSeq" id="WP_272780457.1">
    <property type="nucleotide sequence ID" value="NZ_JAQQLI010000082.1"/>
</dbReference>
<comment type="caution">
    <text evidence="7">The sequence shown here is derived from an EMBL/GenBank/DDBJ whole genome shotgun (WGS) entry which is preliminary data.</text>
</comment>
<dbReference type="Pfam" id="PF00389">
    <property type="entry name" value="2-Hacid_dh"/>
    <property type="match status" value="1"/>
</dbReference>
<protein>
    <submittedName>
        <fullName evidence="7">Hydroxyacid dehydrogenase</fullName>
    </submittedName>
</protein>
<reference evidence="7" key="2">
    <citation type="submission" date="2023-02" db="EMBL/GenBank/DDBJ databases">
        <authorList>
            <person name="Rayyan A."/>
            <person name="Meyer T."/>
            <person name="Kyndt J.A."/>
        </authorList>
    </citation>
    <scope>NUCLEOTIDE SEQUENCE</scope>
    <source>
        <strain evidence="7">DSM 9987</strain>
    </source>
</reference>
<keyword evidence="2 4" id="KW-0560">Oxidoreductase</keyword>
<dbReference type="Proteomes" id="UP001165652">
    <property type="component" value="Unassembled WGS sequence"/>
</dbReference>
<dbReference type="PANTHER" id="PTHR42789:SF1">
    <property type="entry name" value="D-ISOMER SPECIFIC 2-HYDROXYACID DEHYDROGENASE FAMILY PROTEIN (AFU_ORTHOLOGUE AFUA_6G10090)"/>
    <property type="match status" value="1"/>
</dbReference>
<feature type="domain" description="D-isomer specific 2-hydroxyacid dehydrogenase NAD-binding" evidence="6">
    <location>
        <begin position="103"/>
        <end position="282"/>
    </location>
</feature>
<dbReference type="InterPro" id="IPR036291">
    <property type="entry name" value="NAD(P)-bd_dom_sf"/>
</dbReference>
<name>A0ABT5JL33_RHOTP</name>
<dbReference type="Pfam" id="PF02826">
    <property type="entry name" value="2-Hacid_dh_C"/>
    <property type="match status" value="1"/>
</dbReference>
<dbReference type="CDD" id="cd12173">
    <property type="entry name" value="PGDH_4"/>
    <property type="match status" value="1"/>
</dbReference>
<comment type="similarity">
    <text evidence="1 4">Belongs to the D-isomer specific 2-hydroxyacid dehydrogenase family.</text>
</comment>
<feature type="domain" description="D-isomer specific 2-hydroxyacid dehydrogenase catalytic" evidence="5">
    <location>
        <begin position="7"/>
        <end position="310"/>
    </location>
</feature>
<dbReference type="SUPFAM" id="SSF51735">
    <property type="entry name" value="NAD(P)-binding Rossmann-fold domains"/>
    <property type="match status" value="1"/>
</dbReference>
<dbReference type="PANTHER" id="PTHR42789">
    <property type="entry name" value="D-ISOMER SPECIFIC 2-HYDROXYACID DEHYDROGENASE FAMILY PROTEIN (AFU_ORTHOLOGUE AFUA_6G10090)"/>
    <property type="match status" value="1"/>
</dbReference>
<proteinExistence type="inferred from homology"/>
<evidence type="ECO:0000256" key="2">
    <source>
        <dbReference type="ARBA" id="ARBA00023002"/>
    </source>
</evidence>
<keyword evidence="3" id="KW-0520">NAD</keyword>
<dbReference type="SUPFAM" id="SSF52283">
    <property type="entry name" value="Formate/glycerate dehydrogenase catalytic domain-like"/>
    <property type="match status" value="1"/>
</dbReference>
<dbReference type="Gene3D" id="3.40.50.720">
    <property type="entry name" value="NAD(P)-binding Rossmann-like Domain"/>
    <property type="match status" value="2"/>
</dbReference>
<evidence type="ECO:0000256" key="4">
    <source>
        <dbReference type="RuleBase" id="RU003719"/>
    </source>
</evidence>
<gene>
    <name evidence="7" type="ORF">PQJ73_28485</name>
</gene>
<evidence type="ECO:0000313" key="8">
    <source>
        <dbReference type="Proteomes" id="UP001165652"/>
    </source>
</evidence>
<organism evidence="7 8">
    <name type="scientific">Rhodoplanes tepidamans</name>
    <name type="common">Rhodoplanes cryptolactis</name>
    <dbReference type="NCBI Taxonomy" id="200616"/>
    <lineage>
        <taxon>Bacteria</taxon>
        <taxon>Pseudomonadati</taxon>
        <taxon>Pseudomonadota</taxon>
        <taxon>Alphaproteobacteria</taxon>
        <taxon>Hyphomicrobiales</taxon>
        <taxon>Nitrobacteraceae</taxon>
        <taxon>Rhodoplanes</taxon>
    </lineage>
</organism>
<evidence type="ECO:0000256" key="1">
    <source>
        <dbReference type="ARBA" id="ARBA00005854"/>
    </source>
</evidence>
<accession>A0ABT5JL33</accession>
<evidence type="ECO:0000259" key="5">
    <source>
        <dbReference type="Pfam" id="PF00389"/>
    </source>
</evidence>
<dbReference type="InterPro" id="IPR029753">
    <property type="entry name" value="D-isomer_DH_CS"/>
</dbReference>
<dbReference type="InterPro" id="IPR050857">
    <property type="entry name" value="D-2-hydroxyacid_DH"/>
</dbReference>
<keyword evidence="8" id="KW-1185">Reference proteome</keyword>
<sequence>MGAAMQVIVTEPIHPVPLARLREEAEVVTWDDPGAADWSRADAVIVRAAAVTRDHIRAAPRLRAIGKHGVGVNAIDVAAARERGIAVVYTPTANVNSVAELVVGLILALARKLPGNMAALRAGATRLAPPELTGIELGGKTLGLVGLGRIARRTAEIARAGFGMTIAGYDPFVSAEAFAQAGIARHEALPTLLAAADVISVSVPWTPQTNGLIGAAELAACRPGALLVNTARGGVVDETALAAALAAGRLTGAACDVFEREPPPPDHPLLRAPNFVGTLHVGASTDAALRRVGDIVVRDVLAVLRGEPPEFPYAA</sequence>
<dbReference type="InterPro" id="IPR006140">
    <property type="entry name" value="D-isomer_DH_NAD-bd"/>
</dbReference>